<reference evidence="3" key="1">
    <citation type="submission" date="2021-02" db="EMBL/GenBank/DDBJ databases">
        <authorList>
            <person name="Nowell W R."/>
        </authorList>
    </citation>
    <scope>NUCLEOTIDE SEQUENCE</scope>
</reference>
<dbReference type="EMBL" id="CAJNOR010000506">
    <property type="protein sequence ID" value="CAF0934168.1"/>
    <property type="molecule type" value="Genomic_DNA"/>
</dbReference>
<dbReference type="PANTHER" id="PTHR45737:SF6">
    <property type="entry name" value="VON WILLEBRAND FACTOR A DOMAIN-CONTAINING PROTEIN 5A"/>
    <property type="match status" value="1"/>
</dbReference>
<dbReference type="Gene3D" id="3.40.630.30">
    <property type="match status" value="1"/>
</dbReference>
<evidence type="ECO:0000259" key="1">
    <source>
        <dbReference type="PROSITE" id="PS51186"/>
    </source>
</evidence>
<dbReference type="OrthoDB" id="5689at2759"/>
<proteinExistence type="predicted"/>
<dbReference type="PROSITE" id="PS51468">
    <property type="entry name" value="VIT"/>
    <property type="match status" value="1"/>
</dbReference>
<dbReference type="Proteomes" id="UP000663852">
    <property type="component" value="Unassembled WGS sequence"/>
</dbReference>
<dbReference type="Pfam" id="PF08487">
    <property type="entry name" value="VIT"/>
    <property type="match status" value="1"/>
</dbReference>
<dbReference type="PROSITE" id="PS51186">
    <property type="entry name" value="GNAT"/>
    <property type="match status" value="1"/>
</dbReference>
<accession>A0A814BZT8</accession>
<evidence type="ECO:0000313" key="3">
    <source>
        <dbReference type="EMBL" id="CAF0934168.1"/>
    </source>
</evidence>
<protein>
    <recommendedName>
        <fullName evidence="6">N-acetyltransferase domain-containing protein</fullName>
    </recommendedName>
</protein>
<feature type="domain" description="N-acetyltransferase" evidence="1">
    <location>
        <begin position="8"/>
        <end position="171"/>
    </location>
</feature>
<dbReference type="Pfam" id="PF00583">
    <property type="entry name" value="Acetyltransf_1"/>
    <property type="match status" value="1"/>
</dbReference>
<sequence>MDIVKELLTHRRATADDCDAMVTLINDAYSGQMSHQGWTNEYALNPAPRTNSDLLLNLINNVNNIFLVFFGADDQILKGCVLLSHKSECKTARIGMLSVRPDLQARGFGSSILSTAEKYAINNWNVEYIELTAIVQRPELISYYSRRGFIDTGARQRFVPTLPYSGEENAAIYSFIAEADKREIRAPLKEKIQAQQEYSQVLQQGNGAYLMEQNEKSTYIFISNVGALLPEEECQIDKMNEQITGVLSASHPIQIQWYRKCYEITCAQNNIYLDRDTIVDMNFLPINCQFNITRFGSNYQTRLNTATAVYNEANVRSAEELISNMNVNFGKLSVDVHVSERFDHLVTIEIWNHDEAIQFGSAKIDHSPEITNADDQLITHSAVKAL</sequence>
<dbReference type="SUPFAM" id="SSF55729">
    <property type="entry name" value="Acyl-CoA N-acyltransferases (Nat)"/>
    <property type="match status" value="1"/>
</dbReference>
<evidence type="ECO:0000313" key="4">
    <source>
        <dbReference type="EMBL" id="CAF0984965.1"/>
    </source>
</evidence>
<evidence type="ECO:0000259" key="2">
    <source>
        <dbReference type="PROSITE" id="PS51468"/>
    </source>
</evidence>
<keyword evidence="5" id="KW-1185">Reference proteome</keyword>
<dbReference type="CDD" id="cd04301">
    <property type="entry name" value="NAT_SF"/>
    <property type="match status" value="1"/>
</dbReference>
<dbReference type="InterPro" id="IPR016181">
    <property type="entry name" value="Acyl_CoA_acyltransferase"/>
</dbReference>
<organism evidence="3 5">
    <name type="scientific">Adineta ricciae</name>
    <name type="common">Rotifer</name>
    <dbReference type="NCBI Taxonomy" id="249248"/>
    <lineage>
        <taxon>Eukaryota</taxon>
        <taxon>Metazoa</taxon>
        <taxon>Spiralia</taxon>
        <taxon>Gnathifera</taxon>
        <taxon>Rotifera</taxon>
        <taxon>Eurotatoria</taxon>
        <taxon>Bdelloidea</taxon>
        <taxon>Adinetida</taxon>
        <taxon>Adinetidae</taxon>
        <taxon>Adineta</taxon>
    </lineage>
</organism>
<name>A0A814BZT8_ADIRI</name>
<feature type="domain" description="VIT" evidence="2">
    <location>
        <begin position="106"/>
        <end position="242"/>
    </location>
</feature>
<gene>
    <name evidence="4" type="ORF">EDS130_LOCUS14075</name>
    <name evidence="3" type="ORF">XAT740_LOCUS9749</name>
</gene>
<evidence type="ECO:0008006" key="6">
    <source>
        <dbReference type="Google" id="ProtNLM"/>
    </source>
</evidence>
<dbReference type="EMBL" id="CAJNOJ010000057">
    <property type="protein sequence ID" value="CAF0984965.1"/>
    <property type="molecule type" value="Genomic_DNA"/>
</dbReference>
<evidence type="ECO:0000313" key="5">
    <source>
        <dbReference type="Proteomes" id="UP000663828"/>
    </source>
</evidence>
<dbReference type="InterPro" id="IPR000182">
    <property type="entry name" value="GNAT_dom"/>
</dbReference>
<dbReference type="InterPro" id="IPR013694">
    <property type="entry name" value="VIT"/>
</dbReference>
<dbReference type="Proteomes" id="UP000663828">
    <property type="component" value="Unassembled WGS sequence"/>
</dbReference>
<dbReference type="AlphaFoldDB" id="A0A814BZT8"/>
<comment type="caution">
    <text evidence="3">The sequence shown here is derived from an EMBL/GenBank/DDBJ whole genome shotgun (WGS) entry which is preliminary data.</text>
</comment>
<dbReference type="PANTHER" id="PTHR45737">
    <property type="entry name" value="VON WILLEBRAND FACTOR A DOMAIN-CONTAINING PROTEIN 5A"/>
    <property type="match status" value="1"/>
</dbReference>
<dbReference type="GO" id="GO:0016747">
    <property type="term" value="F:acyltransferase activity, transferring groups other than amino-acyl groups"/>
    <property type="evidence" value="ECO:0007669"/>
    <property type="project" value="InterPro"/>
</dbReference>